<protein>
    <submittedName>
        <fullName evidence="4">Neogenin</fullName>
    </submittedName>
</protein>
<dbReference type="SMART" id="SM00060">
    <property type="entry name" value="FN3"/>
    <property type="match status" value="2"/>
</dbReference>
<dbReference type="GO" id="GO:0098609">
    <property type="term" value="P:cell-cell adhesion"/>
    <property type="evidence" value="ECO:0007669"/>
    <property type="project" value="TreeGrafter"/>
</dbReference>
<dbReference type="InterPro" id="IPR003961">
    <property type="entry name" value="FN3_dom"/>
</dbReference>
<organism evidence="4 5">
    <name type="scientific">Nephila pilipes</name>
    <name type="common">Giant wood spider</name>
    <name type="synonym">Nephila maculata</name>
    <dbReference type="NCBI Taxonomy" id="299642"/>
    <lineage>
        <taxon>Eukaryota</taxon>
        <taxon>Metazoa</taxon>
        <taxon>Ecdysozoa</taxon>
        <taxon>Arthropoda</taxon>
        <taxon>Chelicerata</taxon>
        <taxon>Arachnida</taxon>
        <taxon>Araneae</taxon>
        <taxon>Araneomorphae</taxon>
        <taxon>Entelegynae</taxon>
        <taxon>Araneoidea</taxon>
        <taxon>Nephilidae</taxon>
        <taxon>Nephila</taxon>
    </lineage>
</organism>
<name>A0A8X6UFK7_NEPPI</name>
<evidence type="ECO:0000313" key="5">
    <source>
        <dbReference type="Proteomes" id="UP000887013"/>
    </source>
</evidence>
<keyword evidence="1" id="KW-0677">Repeat</keyword>
<gene>
    <name evidence="4" type="primary">Neo1</name>
    <name evidence="4" type="ORF">NPIL_442091</name>
</gene>
<keyword evidence="2" id="KW-1015">Disulfide bond</keyword>
<dbReference type="PANTHER" id="PTHR44170">
    <property type="entry name" value="PROTEIN SIDEKICK"/>
    <property type="match status" value="1"/>
</dbReference>
<dbReference type="Proteomes" id="UP000887013">
    <property type="component" value="Unassembled WGS sequence"/>
</dbReference>
<evidence type="ECO:0000256" key="1">
    <source>
        <dbReference type="ARBA" id="ARBA00022737"/>
    </source>
</evidence>
<proteinExistence type="predicted"/>
<evidence type="ECO:0000259" key="3">
    <source>
        <dbReference type="PROSITE" id="PS50853"/>
    </source>
</evidence>
<dbReference type="Pfam" id="PF00041">
    <property type="entry name" value="fn3"/>
    <property type="match status" value="2"/>
</dbReference>
<feature type="domain" description="Fibronectin type-III" evidence="3">
    <location>
        <begin position="94"/>
        <end position="188"/>
    </location>
</feature>
<sequence length="285" mass="32358">MKQFQTVIVRWEPPPKESQNGVIMGYKIRYKLKGSRRGDTVTTDGNRRLYALTGLEKGAQYSIKISALTINGSGPATDWIVVDTYQNDLDESRVPDRPSSLRARPTADSIYVNWTPPRNQNIMIRGYTIGWGIGFPDVYTKVLDGKQRYYNIENLQPSSEYVISLRAFNQVGDGIPIYETVKTLIQAPAEPPTPMLPPVGLKAIVLSSSTVVLYWTDSTLSRNQLVTDNRYYTVRYSPYSAMASAKYRYFNSTDLNCMIDDLRYAVPVFYPPYVFVSFLCRVCCI</sequence>
<dbReference type="PANTHER" id="PTHR44170:SF54">
    <property type="entry name" value="FI24025P1"/>
    <property type="match status" value="1"/>
</dbReference>
<evidence type="ECO:0000313" key="4">
    <source>
        <dbReference type="EMBL" id="GFU05279.1"/>
    </source>
</evidence>
<dbReference type="EMBL" id="BMAW01123871">
    <property type="protein sequence ID" value="GFU05279.1"/>
    <property type="molecule type" value="Genomic_DNA"/>
</dbReference>
<dbReference type="FunFam" id="2.60.40.10:FF:000028">
    <property type="entry name" value="Neuronal cell adhesion molecule"/>
    <property type="match status" value="1"/>
</dbReference>
<reference evidence="4" key="1">
    <citation type="submission" date="2020-08" db="EMBL/GenBank/DDBJ databases">
        <title>Multicomponent nature underlies the extraordinary mechanical properties of spider dragline silk.</title>
        <authorList>
            <person name="Kono N."/>
            <person name="Nakamura H."/>
            <person name="Mori M."/>
            <person name="Yoshida Y."/>
            <person name="Ohtoshi R."/>
            <person name="Malay A.D."/>
            <person name="Moran D.A.P."/>
            <person name="Tomita M."/>
            <person name="Numata K."/>
            <person name="Arakawa K."/>
        </authorList>
    </citation>
    <scope>NUCLEOTIDE SEQUENCE</scope>
</reference>
<dbReference type="FunFam" id="2.60.40.10:FF:000106">
    <property type="entry name" value="Neogenin isoform 1"/>
    <property type="match status" value="1"/>
</dbReference>
<dbReference type="OrthoDB" id="114660at2759"/>
<dbReference type="Gene3D" id="2.60.40.10">
    <property type="entry name" value="Immunoglobulins"/>
    <property type="match status" value="3"/>
</dbReference>
<evidence type="ECO:0000256" key="2">
    <source>
        <dbReference type="ARBA" id="ARBA00023157"/>
    </source>
</evidence>
<dbReference type="CDD" id="cd00063">
    <property type="entry name" value="FN3"/>
    <property type="match status" value="2"/>
</dbReference>
<dbReference type="PROSITE" id="PS50853">
    <property type="entry name" value="FN3"/>
    <property type="match status" value="2"/>
</dbReference>
<dbReference type="AlphaFoldDB" id="A0A8X6UFK7"/>
<dbReference type="InterPro" id="IPR013783">
    <property type="entry name" value="Ig-like_fold"/>
</dbReference>
<dbReference type="SUPFAM" id="SSF49265">
    <property type="entry name" value="Fibronectin type III"/>
    <property type="match status" value="2"/>
</dbReference>
<keyword evidence="5" id="KW-1185">Reference proteome</keyword>
<feature type="domain" description="Fibronectin type-III" evidence="3">
    <location>
        <begin position="1"/>
        <end position="87"/>
    </location>
</feature>
<accession>A0A8X6UFK7</accession>
<comment type="caution">
    <text evidence="4">The sequence shown here is derived from an EMBL/GenBank/DDBJ whole genome shotgun (WGS) entry which is preliminary data.</text>
</comment>
<dbReference type="PRINTS" id="PR00014">
    <property type="entry name" value="FNTYPEIII"/>
</dbReference>
<dbReference type="InterPro" id="IPR036116">
    <property type="entry name" value="FN3_sf"/>
</dbReference>